<comment type="caution">
    <text evidence="2">The sequence shown here is derived from an EMBL/GenBank/DDBJ whole genome shotgun (WGS) entry which is preliminary data.</text>
</comment>
<evidence type="ECO:0000259" key="1">
    <source>
        <dbReference type="Pfam" id="PF06114"/>
    </source>
</evidence>
<gene>
    <name evidence="2" type="ORF">A7K69_14575</name>
</gene>
<dbReference type="InterPro" id="IPR010359">
    <property type="entry name" value="IrrE_HExxH"/>
</dbReference>
<accession>A0A1B7KMK0</accession>
<dbReference type="Proteomes" id="UP000078290">
    <property type="component" value="Unassembled WGS sequence"/>
</dbReference>
<sequence>MELRRYYTTALEDWVTKFYTRLNIFYPYQIDPSFIARKMNIFLREKPFPSTHQVVGRFRCIVVDSRLSKEEKRETFFHELCHILRHVGIQSMMPEAFRELQERDANHFTKYAAIPFHMLRFINWDEPYIIEHMSNMFKVTPELCEERLTQVKNRILIKQSKFVPANLSCEKSVTF</sequence>
<dbReference type="AlphaFoldDB" id="A0A1B7KMK0"/>
<protein>
    <submittedName>
        <fullName evidence="2">Peptidase</fullName>
    </submittedName>
</protein>
<evidence type="ECO:0000313" key="3">
    <source>
        <dbReference type="Proteomes" id="UP000078290"/>
    </source>
</evidence>
<dbReference type="EMBL" id="LXMA01000043">
    <property type="protein sequence ID" value="OAT71311.1"/>
    <property type="molecule type" value="Genomic_DNA"/>
</dbReference>
<dbReference type="Gene3D" id="1.10.10.2910">
    <property type="match status" value="1"/>
</dbReference>
<organism evidence="2 3">
    <name type="scientific">Parageobacillus thermoglucosidasius</name>
    <name type="common">Geobacillus thermoglucosidasius</name>
    <dbReference type="NCBI Taxonomy" id="1426"/>
    <lineage>
        <taxon>Bacteria</taxon>
        <taxon>Bacillati</taxon>
        <taxon>Bacillota</taxon>
        <taxon>Bacilli</taxon>
        <taxon>Bacillales</taxon>
        <taxon>Anoxybacillaceae</taxon>
        <taxon>Parageobacillus</taxon>
    </lineage>
</organism>
<name>A0A1B7KMK0_PARTM</name>
<proteinExistence type="predicted"/>
<dbReference type="Pfam" id="PF06114">
    <property type="entry name" value="Peptidase_M78"/>
    <property type="match status" value="1"/>
</dbReference>
<feature type="domain" description="IrrE N-terminal-like" evidence="1">
    <location>
        <begin position="38"/>
        <end position="149"/>
    </location>
</feature>
<evidence type="ECO:0000313" key="2">
    <source>
        <dbReference type="EMBL" id="OAT71311.1"/>
    </source>
</evidence>
<dbReference type="OrthoDB" id="2417909at2"/>
<reference evidence="3" key="1">
    <citation type="submission" date="2016-05" db="EMBL/GenBank/DDBJ databases">
        <authorList>
            <person name="Wang W."/>
            <person name="Zhu L."/>
        </authorList>
    </citation>
    <scope>NUCLEOTIDE SEQUENCE [LARGE SCALE GENOMIC DNA]</scope>
    <source>
        <strain evidence="3">W-2</strain>
    </source>
</reference>
<dbReference type="RefSeq" id="WP_064553285.1">
    <property type="nucleotide sequence ID" value="NZ_LXMA01000043.1"/>
</dbReference>